<evidence type="ECO:0000256" key="3">
    <source>
        <dbReference type="ARBA" id="ARBA00022475"/>
    </source>
</evidence>
<organism evidence="9 10">
    <name type="scientific">Streptococcus cuniculi</name>
    <dbReference type="NCBI Taxonomy" id="1432788"/>
    <lineage>
        <taxon>Bacteria</taxon>
        <taxon>Bacillati</taxon>
        <taxon>Bacillota</taxon>
        <taxon>Bacilli</taxon>
        <taxon>Lactobacillales</taxon>
        <taxon>Streptococcaceae</taxon>
        <taxon>Streptococcus</taxon>
    </lineage>
</organism>
<comment type="caution">
    <text evidence="9">The sequence shown here is derived from an EMBL/GenBank/DDBJ whole genome shotgun (WGS) entry which is preliminary data.</text>
</comment>
<evidence type="ECO:0000256" key="7">
    <source>
        <dbReference type="PIRNR" id="PIRNR016636"/>
    </source>
</evidence>
<evidence type="ECO:0000313" key="10">
    <source>
        <dbReference type="Proteomes" id="UP000297253"/>
    </source>
</evidence>
<evidence type="ECO:0000256" key="6">
    <source>
        <dbReference type="ARBA" id="ARBA00023136"/>
    </source>
</evidence>
<comment type="subcellular location">
    <subcellularLocation>
        <location evidence="1">Cell membrane</location>
        <topology evidence="1">Multi-pass membrane protein</topology>
    </subcellularLocation>
</comment>
<dbReference type="Pfam" id="PF03062">
    <property type="entry name" value="MBOAT"/>
    <property type="match status" value="1"/>
</dbReference>
<dbReference type="InterPro" id="IPR024194">
    <property type="entry name" value="Ac/AlaTfrase_AlgI/DltB"/>
</dbReference>
<evidence type="ECO:0000256" key="4">
    <source>
        <dbReference type="ARBA" id="ARBA00022692"/>
    </source>
</evidence>
<feature type="transmembrane region" description="Helical" evidence="8">
    <location>
        <begin position="6"/>
        <end position="29"/>
    </location>
</feature>
<evidence type="ECO:0000256" key="8">
    <source>
        <dbReference type="SAM" id="Phobius"/>
    </source>
</evidence>
<dbReference type="EMBL" id="SPPD01000003">
    <property type="protein sequence ID" value="TFU98458.1"/>
    <property type="molecule type" value="Genomic_DNA"/>
</dbReference>
<keyword evidence="7" id="KW-0012">Acyltransferase</keyword>
<proteinExistence type="inferred from homology"/>
<evidence type="ECO:0000313" key="9">
    <source>
        <dbReference type="EMBL" id="TFU98458.1"/>
    </source>
</evidence>
<dbReference type="Proteomes" id="UP000297253">
    <property type="component" value="Unassembled WGS sequence"/>
</dbReference>
<evidence type="ECO:0000256" key="2">
    <source>
        <dbReference type="ARBA" id="ARBA00010323"/>
    </source>
</evidence>
<evidence type="ECO:0000256" key="1">
    <source>
        <dbReference type="ARBA" id="ARBA00004651"/>
    </source>
</evidence>
<feature type="transmembrane region" description="Helical" evidence="8">
    <location>
        <begin position="41"/>
        <end position="61"/>
    </location>
</feature>
<accession>A0A4Y9JE41</accession>
<protein>
    <submittedName>
        <fullName evidence="9">MBOAT family protein</fullName>
    </submittedName>
</protein>
<dbReference type="InterPro" id="IPR004299">
    <property type="entry name" value="MBOAT_fam"/>
</dbReference>
<feature type="transmembrane region" description="Helical" evidence="8">
    <location>
        <begin position="382"/>
        <end position="399"/>
    </location>
</feature>
<keyword evidence="4 8" id="KW-0812">Transmembrane</keyword>
<feature type="transmembrane region" description="Helical" evidence="8">
    <location>
        <begin position="466"/>
        <end position="487"/>
    </location>
</feature>
<dbReference type="PANTHER" id="PTHR13285">
    <property type="entry name" value="ACYLTRANSFERASE"/>
    <property type="match status" value="1"/>
</dbReference>
<comment type="similarity">
    <text evidence="2 7">Belongs to the membrane-bound acyltransferase family.</text>
</comment>
<dbReference type="PIRSF" id="PIRSF500217">
    <property type="entry name" value="AlgI"/>
    <property type="match status" value="1"/>
</dbReference>
<keyword evidence="6 7" id="KW-0472">Membrane</keyword>
<evidence type="ECO:0000256" key="5">
    <source>
        <dbReference type="ARBA" id="ARBA00022989"/>
    </source>
</evidence>
<gene>
    <name evidence="9" type="ORF">E4T82_03695</name>
</gene>
<keyword evidence="5 8" id="KW-1133">Transmembrane helix</keyword>
<sequence length="499" mass="57605">MSMLFTTQLFLFVFFPFVILGYFLIRGLLSLNGVRRLSKRFPLDQVFLIGCSMCFYMWSLFDNGYRLFYYIVLVYGLGLWISHIRAKGLYLTLYRSPAEQKRVYLSFFPLWIGILLATFPLIYFNYSNFLIQSWNSLFGDSLPFKSLLTPLGISFITFSSISYLTDIYRGQATAGSFLDCLFYLSFFPKVISGPIVLWRDFQGQIGQRRSSLTLITDGINRIMIGVVKKVILADTFGACLAQISIHSMDQITAFGTLVLYMLQLYYDFAGYSDIAIGLAKILGFEFRENFQFPYRSVSISEFWRRWHISLGRWFKEYIYISLGGSRNGKMRTLRNLALIFVLSGIWHGAGWNYILWGSVHALCVVVERLIYDKKFYQKTPVAIKYLATMTIILLSWQLLRFQDLSDVGTVLNAVLGKGINLPISFTWRYYYDVKMLSLTMIGIAGATVLGSQRVKSWYGAIVSTRLGYLLQELVLLVMFIIAILFMVNSTYSPFIYFQY</sequence>
<dbReference type="AlphaFoldDB" id="A0A4Y9JE41"/>
<dbReference type="PANTHER" id="PTHR13285:SF18">
    <property type="entry name" value="PROTEIN-CYSTEINE N-PALMITOYLTRANSFERASE RASP"/>
    <property type="match status" value="1"/>
</dbReference>
<reference evidence="9 10" key="1">
    <citation type="submission" date="2019-03" db="EMBL/GenBank/DDBJ databases">
        <title>Diversity of the mouse oral microbiome.</title>
        <authorList>
            <person name="Joseph S."/>
            <person name="Aduse-Opoku J."/>
            <person name="Curtis M."/>
            <person name="Wade W."/>
            <person name="Hashim A."/>
        </authorList>
    </citation>
    <scope>NUCLEOTIDE SEQUENCE [LARGE SCALE GENOMIC DNA]</scope>
    <source>
        <strain evidence="9 10">WM131</strain>
    </source>
</reference>
<feature type="transmembrane region" description="Helical" evidence="8">
    <location>
        <begin position="67"/>
        <end position="84"/>
    </location>
</feature>
<keyword evidence="3 7" id="KW-1003">Cell membrane</keyword>
<dbReference type="GO" id="GO:0005886">
    <property type="term" value="C:plasma membrane"/>
    <property type="evidence" value="ECO:0007669"/>
    <property type="project" value="UniProtKB-SubCell"/>
</dbReference>
<dbReference type="RefSeq" id="WP_135181524.1">
    <property type="nucleotide sequence ID" value="NZ_JADGKZ010000003.1"/>
</dbReference>
<name>A0A4Y9JE41_9STRE</name>
<dbReference type="GO" id="GO:0016746">
    <property type="term" value="F:acyltransferase activity"/>
    <property type="evidence" value="ECO:0007669"/>
    <property type="project" value="UniProtKB-KW"/>
</dbReference>
<dbReference type="OrthoDB" id="9805788at2"/>
<dbReference type="PIRSF" id="PIRSF016636">
    <property type="entry name" value="AlgI_DltB"/>
    <property type="match status" value="1"/>
</dbReference>
<dbReference type="InterPro" id="IPR028362">
    <property type="entry name" value="AlgI"/>
</dbReference>
<feature type="transmembrane region" description="Helical" evidence="8">
    <location>
        <begin position="146"/>
        <end position="164"/>
    </location>
</feature>
<dbReference type="GO" id="GO:0042121">
    <property type="term" value="P:alginic acid biosynthetic process"/>
    <property type="evidence" value="ECO:0007669"/>
    <property type="project" value="InterPro"/>
</dbReference>
<feature type="transmembrane region" description="Helical" evidence="8">
    <location>
        <begin position="104"/>
        <end position="126"/>
    </location>
</feature>
<dbReference type="InterPro" id="IPR051085">
    <property type="entry name" value="MB_O-acyltransferase"/>
</dbReference>
<keyword evidence="7" id="KW-0808">Transferase</keyword>